<name>R2QHW9_9ENTE</name>
<dbReference type="AlphaFoldDB" id="R2QHW9"/>
<dbReference type="HOGENOM" id="CLU_2934322_0_0_9"/>
<organism evidence="1 2">
    <name type="scientific">Enterococcus pallens ATCC BAA-351</name>
    <dbReference type="NCBI Taxonomy" id="1158607"/>
    <lineage>
        <taxon>Bacteria</taxon>
        <taxon>Bacillati</taxon>
        <taxon>Bacillota</taxon>
        <taxon>Bacilli</taxon>
        <taxon>Lactobacillales</taxon>
        <taxon>Enterococcaceae</taxon>
        <taxon>Enterococcus</taxon>
    </lineage>
</organism>
<accession>R2QHW9</accession>
<dbReference type="PATRIC" id="fig|1158607.3.peg.1679"/>
<evidence type="ECO:0000313" key="1">
    <source>
        <dbReference type="EMBL" id="EOH94788.1"/>
    </source>
</evidence>
<dbReference type="OrthoDB" id="9947696at2"/>
<dbReference type="EMBL" id="AJAQ01000014">
    <property type="protein sequence ID" value="EOH94788.1"/>
    <property type="molecule type" value="Genomic_DNA"/>
</dbReference>
<proteinExistence type="predicted"/>
<sequence>MKIPERKIEQFTELLEGLTSMQFEMLIQKANIFYSRQQHKVQLTNDDIKKIEDNCRRDFT</sequence>
<dbReference type="Proteomes" id="UP000013782">
    <property type="component" value="Unassembled WGS sequence"/>
</dbReference>
<comment type="caution">
    <text evidence="1">The sequence shown here is derived from an EMBL/GenBank/DDBJ whole genome shotgun (WGS) entry which is preliminary data.</text>
</comment>
<gene>
    <name evidence="1" type="ORF">UAU_01710</name>
</gene>
<protein>
    <submittedName>
        <fullName evidence="1">Uncharacterized protein</fullName>
    </submittedName>
</protein>
<dbReference type="STRING" id="160454.RV10_GL001640"/>
<reference evidence="1 2" key="1">
    <citation type="submission" date="2013-02" db="EMBL/GenBank/DDBJ databases">
        <title>The Genome Sequence of Enterococcus pallens BAA-351.</title>
        <authorList>
            <consortium name="The Broad Institute Genome Sequencing Platform"/>
            <consortium name="The Broad Institute Genome Sequencing Center for Infectious Disease"/>
            <person name="Earl A.M."/>
            <person name="Gilmore M.S."/>
            <person name="Lebreton F."/>
            <person name="Walker B."/>
            <person name="Young S.K."/>
            <person name="Zeng Q."/>
            <person name="Gargeya S."/>
            <person name="Fitzgerald M."/>
            <person name="Haas B."/>
            <person name="Abouelleil A."/>
            <person name="Alvarado L."/>
            <person name="Arachchi H.M."/>
            <person name="Berlin A.M."/>
            <person name="Chapman S.B."/>
            <person name="Dewar J."/>
            <person name="Goldberg J."/>
            <person name="Griggs A."/>
            <person name="Gujja S."/>
            <person name="Hansen M."/>
            <person name="Howarth C."/>
            <person name="Imamovic A."/>
            <person name="Larimer J."/>
            <person name="McCowan C."/>
            <person name="Murphy C."/>
            <person name="Neiman D."/>
            <person name="Pearson M."/>
            <person name="Priest M."/>
            <person name="Roberts A."/>
            <person name="Saif S."/>
            <person name="Shea T."/>
            <person name="Sisk P."/>
            <person name="Sykes S."/>
            <person name="Wortman J."/>
            <person name="Nusbaum C."/>
            <person name="Birren B."/>
        </authorList>
    </citation>
    <scope>NUCLEOTIDE SEQUENCE [LARGE SCALE GENOMIC DNA]</scope>
    <source>
        <strain evidence="1 2">ATCC BAA-351</strain>
    </source>
</reference>
<dbReference type="RefSeq" id="WP_010756716.1">
    <property type="nucleotide sequence ID" value="NZ_ASWD01000006.1"/>
</dbReference>
<keyword evidence="2" id="KW-1185">Reference proteome</keyword>
<evidence type="ECO:0000313" key="2">
    <source>
        <dbReference type="Proteomes" id="UP000013782"/>
    </source>
</evidence>